<keyword evidence="6" id="KW-0333">Golgi apparatus</keyword>
<evidence type="ECO:0000313" key="12">
    <source>
        <dbReference type="Proteomes" id="UP001140949"/>
    </source>
</evidence>
<keyword evidence="4" id="KW-0735">Signal-anchor</keyword>
<evidence type="ECO:0000256" key="5">
    <source>
        <dbReference type="ARBA" id="ARBA00022989"/>
    </source>
</evidence>
<accession>A0AAX6IBM7</accession>
<keyword evidence="3 8" id="KW-0812">Transmembrane</keyword>
<evidence type="ECO:0000259" key="10">
    <source>
        <dbReference type="Pfam" id="PF14416"/>
    </source>
</evidence>
<evidence type="ECO:0000256" key="7">
    <source>
        <dbReference type="ARBA" id="ARBA00023136"/>
    </source>
</evidence>
<evidence type="ECO:0000256" key="1">
    <source>
        <dbReference type="ARBA" id="ARBA00004323"/>
    </source>
</evidence>
<dbReference type="InterPro" id="IPR025846">
    <property type="entry name" value="TBL_N"/>
</dbReference>
<dbReference type="PANTHER" id="PTHR32285">
    <property type="entry name" value="PROTEIN TRICHOME BIREFRINGENCE-LIKE 9-RELATED"/>
    <property type="match status" value="1"/>
</dbReference>
<dbReference type="EMBL" id="JANAVB010003000">
    <property type="protein sequence ID" value="KAJ6850421.1"/>
    <property type="molecule type" value="Genomic_DNA"/>
</dbReference>
<comment type="caution">
    <text evidence="11">The sequence shown here is derived from an EMBL/GenBank/DDBJ whole genome shotgun (WGS) entry which is preliminary data.</text>
</comment>
<sequence>MPRKFKPTNVEIDSCPLLLQAPHKTRLIMTKMIVTKPAMGFLLWFLLGSSILLLSLLSRPNPFILLQKKQQQLIVTLGLDKTDNVNQVFENSTDDGATSTCDLFDGRWVREYYGNASYSNYTCRTLPESKNCGKYGKEQDFVNWRWKPDGCDLPRFDGKTFLNIVRGKRMAFVGDSVARNQMESLLCLLSQVETPVSIQKDSEDRFRTWYFRSHDFILTVMWTKFLVAATERTADGAATGVYDLHLDRVDTGWTEKLPWINYLVLSGGHWFSRKLYLHESDALVGCVYCSGENLTDFGPAPAVRRAFRTALAHINGCADCGGLLTLVRTFAPAHFENGAWDGGGKCNRTEPLGDREVGVGGTDWGMRNAQVEELRSAQEEGKDKRFEVLDVTRAMMARADAHPGEHWNNEWMKGYSDCVHWCLPGPIDVWNDMLLEILKENDKQPAEVYRARVRTLRVTTPTGPSTAFGSYPSPSQLKDDMLPVDQNCSLNLPTM</sequence>
<dbReference type="GO" id="GO:1990538">
    <property type="term" value="F:xylan O-acetyltransferase activity"/>
    <property type="evidence" value="ECO:0007669"/>
    <property type="project" value="UniProtKB-ARBA"/>
</dbReference>
<dbReference type="GO" id="GO:0000139">
    <property type="term" value="C:Golgi membrane"/>
    <property type="evidence" value="ECO:0007669"/>
    <property type="project" value="UniProtKB-SubCell"/>
</dbReference>
<dbReference type="AlphaFoldDB" id="A0AAX6IBM7"/>
<comment type="subcellular location">
    <subcellularLocation>
        <location evidence="1">Golgi apparatus membrane</location>
        <topology evidence="1">Single-pass type II membrane protein</topology>
    </subcellularLocation>
</comment>
<dbReference type="Pfam" id="PF14416">
    <property type="entry name" value="PMR5N"/>
    <property type="match status" value="1"/>
</dbReference>
<evidence type="ECO:0000256" key="2">
    <source>
        <dbReference type="ARBA" id="ARBA00007727"/>
    </source>
</evidence>
<gene>
    <name evidence="11" type="ORF">M6B38_265100</name>
</gene>
<keyword evidence="12" id="KW-1185">Reference proteome</keyword>
<evidence type="ECO:0000256" key="8">
    <source>
        <dbReference type="SAM" id="Phobius"/>
    </source>
</evidence>
<evidence type="ECO:0000259" key="9">
    <source>
        <dbReference type="Pfam" id="PF13839"/>
    </source>
</evidence>
<evidence type="ECO:0000256" key="6">
    <source>
        <dbReference type="ARBA" id="ARBA00023034"/>
    </source>
</evidence>
<proteinExistence type="inferred from homology"/>
<reference evidence="11" key="1">
    <citation type="journal article" date="2023" name="GigaByte">
        <title>Genome assembly of the bearded iris, Iris pallida Lam.</title>
        <authorList>
            <person name="Bruccoleri R.E."/>
            <person name="Oakeley E.J."/>
            <person name="Faust A.M.E."/>
            <person name="Altorfer M."/>
            <person name="Dessus-Babus S."/>
            <person name="Burckhardt D."/>
            <person name="Oertli M."/>
            <person name="Naumann U."/>
            <person name="Petersen F."/>
            <person name="Wong J."/>
        </authorList>
    </citation>
    <scope>NUCLEOTIDE SEQUENCE</scope>
    <source>
        <strain evidence="11">GSM-AAB239-AS_SAM_17_03QT</strain>
    </source>
</reference>
<evidence type="ECO:0000256" key="4">
    <source>
        <dbReference type="ARBA" id="ARBA00022968"/>
    </source>
</evidence>
<dbReference type="InterPro" id="IPR026057">
    <property type="entry name" value="TBL_C"/>
</dbReference>
<name>A0AAX6IBM7_IRIPA</name>
<reference evidence="11" key="2">
    <citation type="submission" date="2023-04" db="EMBL/GenBank/DDBJ databases">
        <authorList>
            <person name="Bruccoleri R.E."/>
            <person name="Oakeley E.J."/>
            <person name="Faust A.-M."/>
            <person name="Dessus-Babus S."/>
            <person name="Altorfer M."/>
            <person name="Burckhardt D."/>
            <person name="Oertli M."/>
            <person name="Naumann U."/>
            <person name="Petersen F."/>
            <person name="Wong J."/>
        </authorList>
    </citation>
    <scope>NUCLEOTIDE SEQUENCE</scope>
    <source>
        <strain evidence="11">GSM-AAB239-AS_SAM_17_03QT</strain>
        <tissue evidence="11">Leaf</tissue>
    </source>
</reference>
<dbReference type="PANTHER" id="PTHR32285:SF28">
    <property type="entry name" value="XYLOGLUCAN O-ACETYLTRANSFERASE 2"/>
    <property type="match status" value="1"/>
</dbReference>
<protein>
    <submittedName>
        <fullName evidence="11">Protein ALTERED XYLOGLUCAN 4-like</fullName>
    </submittedName>
</protein>
<feature type="domain" description="Trichome birefringence-like N-terminal" evidence="10">
    <location>
        <begin position="100"/>
        <end position="152"/>
    </location>
</feature>
<keyword evidence="7 8" id="KW-0472">Membrane</keyword>
<evidence type="ECO:0000313" key="11">
    <source>
        <dbReference type="EMBL" id="KAJ6850421.1"/>
    </source>
</evidence>
<keyword evidence="5 8" id="KW-1133">Transmembrane helix</keyword>
<dbReference type="Proteomes" id="UP001140949">
    <property type="component" value="Unassembled WGS sequence"/>
</dbReference>
<feature type="domain" description="Trichome birefringence-like C-terminal" evidence="9">
    <location>
        <begin position="153"/>
        <end position="436"/>
    </location>
</feature>
<dbReference type="InterPro" id="IPR029962">
    <property type="entry name" value="TBL"/>
</dbReference>
<feature type="transmembrane region" description="Helical" evidence="8">
    <location>
        <begin position="38"/>
        <end position="57"/>
    </location>
</feature>
<dbReference type="Pfam" id="PF13839">
    <property type="entry name" value="PC-Esterase"/>
    <property type="match status" value="1"/>
</dbReference>
<evidence type="ECO:0000256" key="3">
    <source>
        <dbReference type="ARBA" id="ARBA00022692"/>
    </source>
</evidence>
<organism evidence="11 12">
    <name type="scientific">Iris pallida</name>
    <name type="common">Sweet iris</name>
    <dbReference type="NCBI Taxonomy" id="29817"/>
    <lineage>
        <taxon>Eukaryota</taxon>
        <taxon>Viridiplantae</taxon>
        <taxon>Streptophyta</taxon>
        <taxon>Embryophyta</taxon>
        <taxon>Tracheophyta</taxon>
        <taxon>Spermatophyta</taxon>
        <taxon>Magnoliopsida</taxon>
        <taxon>Liliopsida</taxon>
        <taxon>Asparagales</taxon>
        <taxon>Iridaceae</taxon>
        <taxon>Iridoideae</taxon>
        <taxon>Irideae</taxon>
        <taxon>Iris</taxon>
    </lineage>
</organism>
<comment type="similarity">
    <text evidence="2">Belongs to the PC-esterase family. TBL subfamily.</text>
</comment>